<reference evidence="1" key="1">
    <citation type="submission" date="2011-04" db="EMBL/GenBank/DDBJ databases">
        <title>Evolution of plant cell wall degrading machinery underlies the functional diversity of forest fungi.</title>
        <authorList>
            <consortium name="US DOE Joint Genome Institute (JGI-PGF)"/>
            <person name="Eastwood D.C."/>
            <person name="Floudas D."/>
            <person name="Binder M."/>
            <person name="Majcherczyk A."/>
            <person name="Schneider P."/>
            <person name="Aerts A."/>
            <person name="Asiegbu F.O."/>
            <person name="Baker S.E."/>
            <person name="Barry K."/>
            <person name="Bendiksby M."/>
            <person name="Blumentritt M."/>
            <person name="Coutinho P.M."/>
            <person name="Cullen D."/>
            <person name="Cullen D."/>
            <person name="Gathman A."/>
            <person name="Goodell B."/>
            <person name="Henrissat B."/>
            <person name="Ihrmark K."/>
            <person name="Kauserud H."/>
            <person name="Kohler A."/>
            <person name="LaButti K."/>
            <person name="Lapidus A."/>
            <person name="Lavin J.L."/>
            <person name="Lee Y.-H."/>
            <person name="Lindquist E."/>
            <person name="Lilly W."/>
            <person name="Lucas S."/>
            <person name="Morin E."/>
            <person name="Murat C."/>
            <person name="Oguiza J.A."/>
            <person name="Park J."/>
            <person name="Pisabarro A.G."/>
            <person name="Riley R."/>
            <person name="Rosling A."/>
            <person name="Salamov A."/>
            <person name="Schmidt O."/>
            <person name="Schmutz J."/>
            <person name="Skrede I."/>
            <person name="Stenlid J."/>
            <person name="Wiebenga A."/>
            <person name="Xie X."/>
            <person name="Kues U."/>
            <person name="Hibbett D.S."/>
            <person name="Hoffmeister D."/>
            <person name="Hogberg N."/>
            <person name="Martin F."/>
            <person name="Grigoriev I.V."/>
            <person name="Watkinson S.C."/>
        </authorList>
    </citation>
    <scope>NUCLEOTIDE SEQUENCE</scope>
    <source>
        <strain evidence="1">S7.9</strain>
    </source>
</reference>
<proteinExistence type="predicted"/>
<organism>
    <name type="scientific">Serpula lacrymans var. lacrymans (strain S7.9)</name>
    <name type="common">Dry rot fungus</name>
    <dbReference type="NCBI Taxonomy" id="578457"/>
    <lineage>
        <taxon>Eukaryota</taxon>
        <taxon>Fungi</taxon>
        <taxon>Dikarya</taxon>
        <taxon>Basidiomycota</taxon>
        <taxon>Agaricomycotina</taxon>
        <taxon>Agaricomycetes</taxon>
        <taxon>Agaricomycetidae</taxon>
        <taxon>Boletales</taxon>
        <taxon>Coniophorineae</taxon>
        <taxon>Serpulaceae</taxon>
        <taxon>Serpula</taxon>
    </lineage>
</organism>
<protein>
    <submittedName>
        <fullName evidence="1">Uncharacterized protein</fullName>
    </submittedName>
</protein>
<dbReference type="AlphaFoldDB" id="F8NN86"/>
<dbReference type="Proteomes" id="UP000008064">
    <property type="component" value="Unassembled WGS sequence"/>
</dbReference>
<name>F8NN86_SERL9</name>
<dbReference type="HOGENOM" id="CLU_1918360_0_0_1"/>
<sequence length="132" mass="14919">MSVRLRAAEEGFNVGQQAGTQEPLASGVYNAGPMIRQRQDEEPRAQEMMMQRRSQEGLYHKYNHGPDFGERQAYQAPWLDPQNVAGPRHIMYGNGYSHLPLYGDIHGRRGGLYQDPGVQPGAYQAETWAQML</sequence>
<accession>F8NN86</accession>
<dbReference type="GeneID" id="18814585"/>
<evidence type="ECO:0000313" key="1">
    <source>
        <dbReference type="EMBL" id="EGO28007.1"/>
    </source>
</evidence>
<dbReference type="RefSeq" id="XP_007316098.1">
    <property type="nucleotide sequence ID" value="XM_007316036.1"/>
</dbReference>
<dbReference type="KEGG" id="sla:SERLADRAFT_435783"/>
<dbReference type="EMBL" id="GL945431">
    <property type="protein sequence ID" value="EGO28007.1"/>
    <property type="molecule type" value="Genomic_DNA"/>
</dbReference>
<gene>
    <name evidence="1" type="ORF">SERLADRAFT_435783</name>
</gene>